<evidence type="ECO:0000313" key="14">
    <source>
        <dbReference type="Proteomes" id="UP001374579"/>
    </source>
</evidence>
<feature type="compositionally biased region" description="Low complexity" evidence="8">
    <location>
        <begin position="107"/>
        <end position="117"/>
    </location>
</feature>
<dbReference type="CDD" id="cd09274">
    <property type="entry name" value="RNase_HI_RT_Ty3"/>
    <property type="match status" value="1"/>
</dbReference>
<evidence type="ECO:0000259" key="11">
    <source>
        <dbReference type="PROSITE" id="PS50878"/>
    </source>
</evidence>
<dbReference type="PROSITE" id="PS50994">
    <property type="entry name" value="INTEGRASE"/>
    <property type="match status" value="1"/>
</dbReference>
<evidence type="ECO:0000259" key="10">
    <source>
        <dbReference type="PROSITE" id="PS50804"/>
    </source>
</evidence>
<evidence type="ECO:0000256" key="3">
    <source>
        <dbReference type="ARBA" id="ARBA00022722"/>
    </source>
</evidence>
<dbReference type="FunFam" id="3.30.70.270:FF:000020">
    <property type="entry name" value="Transposon Tf2-6 polyprotein-like Protein"/>
    <property type="match status" value="1"/>
</dbReference>
<dbReference type="InterPro" id="IPR041588">
    <property type="entry name" value="Integrase_H2C2"/>
</dbReference>
<dbReference type="Pfam" id="PF17921">
    <property type="entry name" value="Integrase_H2C2"/>
    <property type="match status" value="1"/>
</dbReference>
<feature type="compositionally biased region" description="Basic and acidic residues" evidence="8">
    <location>
        <begin position="78"/>
        <end position="97"/>
    </location>
</feature>
<dbReference type="PROSITE" id="PS50878">
    <property type="entry name" value="RT_POL"/>
    <property type="match status" value="1"/>
</dbReference>
<dbReference type="InterPro" id="IPR038269">
    <property type="entry name" value="SCAN_sf"/>
</dbReference>
<keyword evidence="7" id="KW-0863">Zinc-finger</keyword>
<dbReference type="InterPro" id="IPR001584">
    <property type="entry name" value="Integrase_cat-core"/>
</dbReference>
<dbReference type="PROSITE" id="PS50158">
    <property type="entry name" value="ZF_CCHC"/>
    <property type="match status" value="1"/>
</dbReference>
<dbReference type="FunFam" id="1.10.340.70:FF:000001">
    <property type="entry name" value="Retrovirus-related Pol polyprotein from transposon gypsy-like Protein"/>
    <property type="match status" value="1"/>
</dbReference>
<comment type="caution">
    <text evidence="13">The sequence shown here is derived from an EMBL/GenBank/DDBJ whole genome shotgun (WGS) entry which is preliminary data.</text>
</comment>
<evidence type="ECO:0000313" key="13">
    <source>
        <dbReference type="EMBL" id="KAK7111307.1"/>
    </source>
</evidence>
<dbReference type="InterPro" id="IPR043128">
    <property type="entry name" value="Rev_trsase/Diguanyl_cyclase"/>
</dbReference>
<dbReference type="SUPFAM" id="SSF53098">
    <property type="entry name" value="Ribonuclease H-like"/>
    <property type="match status" value="1"/>
</dbReference>
<accession>A0AAN9BT40</accession>
<dbReference type="PROSITE" id="PS50804">
    <property type="entry name" value="SCAN_BOX"/>
    <property type="match status" value="1"/>
</dbReference>
<dbReference type="GO" id="GO:0016787">
    <property type="term" value="F:hydrolase activity"/>
    <property type="evidence" value="ECO:0007669"/>
    <property type="project" value="UniProtKB-KW"/>
</dbReference>
<name>A0AAN9BT40_9CAEN</name>
<dbReference type="Gene3D" id="4.10.60.10">
    <property type="entry name" value="Zinc finger, CCHC-type"/>
    <property type="match status" value="1"/>
</dbReference>
<gene>
    <name evidence="13" type="ORF">V1264_010964</name>
</gene>
<keyword evidence="1" id="KW-0808">Transferase</keyword>
<keyword evidence="4" id="KW-0255">Endonuclease</keyword>
<reference evidence="13 14" key="1">
    <citation type="submission" date="2024-02" db="EMBL/GenBank/DDBJ databases">
        <title>Chromosome-scale genome assembly of the rough periwinkle Littorina saxatilis.</title>
        <authorList>
            <person name="De Jode A."/>
            <person name="Faria R."/>
            <person name="Formenti G."/>
            <person name="Sims Y."/>
            <person name="Smith T.P."/>
            <person name="Tracey A."/>
            <person name="Wood J.M.D."/>
            <person name="Zagrodzka Z.B."/>
            <person name="Johannesson K."/>
            <person name="Butlin R.K."/>
            <person name="Leder E.H."/>
        </authorList>
    </citation>
    <scope>NUCLEOTIDE SEQUENCE [LARGE SCALE GENOMIC DNA]</scope>
    <source>
        <strain evidence="13">Snail1</strain>
        <tissue evidence="13">Muscle</tissue>
    </source>
</reference>
<sequence length="1486" mass="170610">MSNANSSNEANNDTNENVVVGNMVEHTAHTSAHHIVGDEATNSIPRLQLTKNLIEEGTLLGLSGADLRAYVVEERDRIEREEHVREEREERESERNFQLEQLRIQGANQNNRNNNARESSQSKDNFDHKIPYLEDKDDIESWFHQYEHYAKDCKLVDATKASRIVYFLKGKARVIYSKLSAEDADDYETVKHALYEGFQLTSEDYRKKFRNLKKAQGDTYKEHFVKLDRYMNKWIELAKCGNEVDDLKDLILREQILETVPPELAIHIRDRNPHDAKEIGEIATTYHQARSNTKVPDADAHSRGKGNRFSKNDGNGRDVKQSTVMFGSSQHSTAQPHKLSDEERTKLRTNGQCFFCKERGHLSKNCPKKSTTSVVPNVNETGRSFDIPEKLEKLCEDCQSKTFSETIPVKVDGKLVQAIRDSGCTGIMVSAELVSKDKYLLNKKEVTLAEKGAKKMYPTAVVHIDSPFFDADTEVTVMDNPVYPVLIGKWYGIGSNKCLTSLYPIRDPTWFSETVAAVNTRAQQKEEEKKSEASVPPNLKSQEKPFTPEDLKQEQKADPSLAQIREFATKSREIHGVKFVYKNDILLRSKLYENGCNKTRVVVLKKLRPKVLSFGHDLPLAGHLGQKKTFDRINTEFWWPGHGSDIKRYCMSCDACQRSTPKGHTKKVPLGRMPPISSVFKRIAVDIIGPIKPISESKKQYILVSVDYATRFPEAVALKDIRAETIAESLWEMWTRLGIPDEVITDQGAQFSGKLMHEVNDFLQVKHHMTAPFHPQSNGLVERFNGTLKSMMKRMTQEQPKKWDTFIPALLFAYREVPQASLGFSPFELLYGRAVKGPMQILRQAWTQEEVSDEMKTTAEYVVDLRNRIEKTCEIARENLKNAATKQAKYFNKKAAKREIEVGKRVLLLRPKKQNKLELLWQGPYTVVEKLNQFDYKIKIGRKIKLYHINLMKEYQERDTSFKHSTPTQRVDAHESSEEEEDEVVAIVMEEDETMSDDIFATETQKMLPLLETKRSEFVADMHFDKNLSDEKAKEARDICMEFEKNLTDVPMTTNLLGCNIEVTEKRPVFIKPRPIPHAMVGTVEDEISEMLKLGVIEPANSPYNSPIVLIKKKDGKYRFCSDLRALNNVVVFDAEPITDVEHLFQSLGKAKYFSKLDLTKGYWAIPIAEEDKDKTAFTTSAGQFRWVNMPFGLKTATGVFNRMMRKLLNPIKRKDVHHFMDDVLIATETWQEHMEALKAVLTRLQEANLAAKPSKCYIGFTELPYLGHEVGDGKRWPEHDKIVKIQEASPPSTKKELRSFLGLCNFYRAYIQDYATIAVPLTDMTKKFEPDKLRWNEEREKSFETLKEKLSKKPVLRMPDHDKPFVLRTDASDRGIGAVLMQEHLDQLHPIAFQSKKLNGAESNYATVEKECLATVWGITKFERYLYGRHFTIETDHQPLKHLQRQPSNPRLMRWAMQLQPHSFTVKVIPGKDNHGADYMSRASY</sequence>
<dbReference type="SMART" id="SM00343">
    <property type="entry name" value="ZnF_C2HC"/>
    <property type="match status" value="1"/>
</dbReference>
<dbReference type="InterPro" id="IPR036397">
    <property type="entry name" value="RNaseH_sf"/>
</dbReference>
<dbReference type="SUPFAM" id="SSF47353">
    <property type="entry name" value="Retrovirus capsid dimerization domain-like"/>
    <property type="match status" value="1"/>
</dbReference>
<dbReference type="Gene3D" id="3.10.10.10">
    <property type="entry name" value="HIV Type 1 Reverse Transcriptase, subunit A, domain 1"/>
    <property type="match status" value="1"/>
</dbReference>
<keyword evidence="14" id="KW-1185">Reference proteome</keyword>
<dbReference type="GO" id="GO:0003676">
    <property type="term" value="F:nucleic acid binding"/>
    <property type="evidence" value="ECO:0007669"/>
    <property type="project" value="InterPro"/>
</dbReference>
<evidence type="ECO:0000256" key="5">
    <source>
        <dbReference type="ARBA" id="ARBA00022801"/>
    </source>
</evidence>
<evidence type="ECO:0000259" key="12">
    <source>
        <dbReference type="PROSITE" id="PS50994"/>
    </source>
</evidence>
<dbReference type="PANTHER" id="PTHR37984:SF5">
    <property type="entry name" value="PROTEIN NYNRIN-LIKE"/>
    <property type="match status" value="1"/>
</dbReference>
<dbReference type="Pfam" id="PF17917">
    <property type="entry name" value="RT_RNaseH"/>
    <property type="match status" value="1"/>
</dbReference>
<dbReference type="InterPro" id="IPR036875">
    <property type="entry name" value="Znf_CCHC_sf"/>
</dbReference>
<dbReference type="InterPro" id="IPR003309">
    <property type="entry name" value="SCAN_dom"/>
</dbReference>
<evidence type="ECO:0000256" key="7">
    <source>
        <dbReference type="PROSITE-ProRule" id="PRU00047"/>
    </source>
</evidence>
<feature type="region of interest" description="Disordered" evidence="8">
    <location>
        <begin position="522"/>
        <end position="558"/>
    </location>
</feature>
<proteinExistence type="predicted"/>
<evidence type="ECO:0000256" key="2">
    <source>
        <dbReference type="ARBA" id="ARBA00022695"/>
    </source>
</evidence>
<feature type="region of interest" description="Disordered" evidence="8">
    <location>
        <begin position="78"/>
        <end position="128"/>
    </location>
</feature>
<dbReference type="InterPro" id="IPR041373">
    <property type="entry name" value="RT_RNaseH"/>
</dbReference>
<keyword evidence="7" id="KW-0862">Zinc</keyword>
<dbReference type="GO" id="GO:0015074">
    <property type="term" value="P:DNA integration"/>
    <property type="evidence" value="ECO:0007669"/>
    <property type="project" value="InterPro"/>
</dbReference>
<dbReference type="Proteomes" id="UP001374579">
    <property type="component" value="Unassembled WGS sequence"/>
</dbReference>
<evidence type="ECO:0000256" key="4">
    <source>
        <dbReference type="ARBA" id="ARBA00022759"/>
    </source>
</evidence>
<dbReference type="Pfam" id="PF00098">
    <property type="entry name" value="zf-CCHC"/>
    <property type="match status" value="1"/>
</dbReference>
<keyword evidence="2" id="KW-0548">Nucleotidyltransferase</keyword>
<dbReference type="SUPFAM" id="SSF57756">
    <property type="entry name" value="Retrovirus zinc finger-like domains"/>
    <property type="match status" value="1"/>
</dbReference>
<feature type="domain" description="Reverse transcriptase" evidence="11">
    <location>
        <begin position="1092"/>
        <end position="1271"/>
    </location>
</feature>
<evidence type="ECO:0000256" key="6">
    <source>
        <dbReference type="ARBA" id="ARBA00022918"/>
    </source>
</evidence>
<dbReference type="InterPro" id="IPR001878">
    <property type="entry name" value="Znf_CCHC"/>
</dbReference>
<dbReference type="GO" id="GO:0008270">
    <property type="term" value="F:zinc ion binding"/>
    <property type="evidence" value="ECO:0007669"/>
    <property type="project" value="UniProtKB-KW"/>
</dbReference>
<dbReference type="InterPro" id="IPR050951">
    <property type="entry name" value="Retrovirus_Pol_polyprotein"/>
</dbReference>
<organism evidence="13 14">
    <name type="scientific">Littorina saxatilis</name>
    <dbReference type="NCBI Taxonomy" id="31220"/>
    <lineage>
        <taxon>Eukaryota</taxon>
        <taxon>Metazoa</taxon>
        <taxon>Spiralia</taxon>
        <taxon>Lophotrochozoa</taxon>
        <taxon>Mollusca</taxon>
        <taxon>Gastropoda</taxon>
        <taxon>Caenogastropoda</taxon>
        <taxon>Littorinimorpha</taxon>
        <taxon>Littorinoidea</taxon>
        <taxon>Littorinidae</taxon>
        <taxon>Littorina</taxon>
    </lineage>
</organism>
<evidence type="ECO:0000256" key="1">
    <source>
        <dbReference type="ARBA" id="ARBA00022679"/>
    </source>
</evidence>
<feature type="compositionally biased region" description="Basic and acidic residues" evidence="8">
    <location>
        <begin position="523"/>
        <end position="532"/>
    </location>
</feature>
<dbReference type="InterPro" id="IPR043502">
    <property type="entry name" value="DNA/RNA_pol_sf"/>
</dbReference>
<feature type="compositionally biased region" description="Basic and acidic residues" evidence="8">
    <location>
        <begin position="310"/>
        <end position="320"/>
    </location>
</feature>
<feature type="domain" description="SCAN box" evidence="10">
    <location>
        <begin position="206"/>
        <end position="279"/>
    </location>
</feature>
<dbReference type="Pfam" id="PF00078">
    <property type="entry name" value="RVT_1"/>
    <property type="match status" value="1"/>
</dbReference>
<evidence type="ECO:0000259" key="9">
    <source>
        <dbReference type="PROSITE" id="PS50158"/>
    </source>
</evidence>
<dbReference type="EMBL" id="JBAMIC010000002">
    <property type="protein sequence ID" value="KAK7111307.1"/>
    <property type="molecule type" value="Genomic_DNA"/>
</dbReference>
<dbReference type="PANTHER" id="PTHR37984">
    <property type="entry name" value="PROTEIN CBG26694"/>
    <property type="match status" value="1"/>
</dbReference>
<feature type="region of interest" description="Disordered" evidence="8">
    <location>
        <begin position="288"/>
        <end position="321"/>
    </location>
</feature>
<feature type="domain" description="CCHC-type" evidence="9">
    <location>
        <begin position="353"/>
        <end position="368"/>
    </location>
</feature>
<protein>
    <recommendedName>
        <fullName evidence="15">Reverse transcriptase</fullName>
    </recommendedName>
</protein>
<keyword evidence="6" id="KW-0695">RNA-directed DNA polymerase</keyword>
<feature type="region of interest" description="Disordered" evidence="8">
    <location>
        <begin position="958"/>
        <end position="982"/>
    </location>
</feature>
<keyword evidence="3" id="KW-0540">Nuclease</keyword>
<dbReference type="InterPro" id="IPR012337">
    <property type="entry name" value="RNaseH-like_sf"/>
</dbReference>
<feature type="compositionally biased region" description="Basic and acidic residues" evidence="8">
    <location>
        <begin position="541"/>
        <end position="557"/>
    </location>
</feature>
<keyword evidence="5" id="KW-0378">Hydrolase</keyword>
<dbReference type="SUPFAM" id="SSF56672">
    <property type="entry name" value="DNA/RNA polymerases"/>
    <property type="match status" value="1"/>
</dbReference>
<dbReference type="Gene3D" id="3.30.420.10">
    <property type="entry name" value="Ribonuclease H-like superfamily/Ribonuclease H"/>
    <property type="match status" value="1"/>
</dbReference>
<dbReference type="Gene3D" id="1.10.340.70">
    <property type="match status" value="1"/>
</dbReference>
<evidence type="ECO:0000256" key="8">
    <source>
        <dbReference type="SAM" id="MobiDB-lite"/>
    </source>
</evidence>
<dbReference type="Gene3D" id="3.30.70.270">
    <property type="match status" value="2"/>
</dbReference>
<dbReference type="Gene3D" id="1.10.4020.10">
    <property type="entry name" value="DNA breaking-rejoining enzymes"/>
    <property type="match status" value="1"/>
</dbReference>
<feature type="domain" description="Integrase catalytic" evidence="12">
    <location>
        <begin position="670"/>
        <end position="834"/>
    </location>
</feature>
<keyword evidence="7" id="KW-0479">Metal-binding</keyword>
<dbReference type="GO" id="GO:0003964">
    <property type="term" value="F:RNA-directed DNA polymerase activity"/>
    <property type="evidence" value="ECO:0007669"/>
    <property type="project" value="UniProtKB-KW"/>
</dbReference>
<dbReference type="GO" id="GO:0004519">
    <property type="term" value="F:endonuclease activity"/>
    <property type="evidence" value="ECO:0007669"/>
    <property type="project" value="UniProtKB-KW"/>
</dbReference>
<dbReference type="CDD" id="cd01647">
    <property type="entry name" value="RT_LTR"/>
    <property type="match status" value="1"/>
</dbReference>
<dbReference type="Pfam" id="PF00665">
    <property type="entry name" value="rve"/>
    <property type="match status" value="1"/>
</dbReference>
<dbReference type="FunFam" id="3.30.420.10:FF:000032">
    <property type="entry name" value="Retrovirus-related Pol polyprotein from transposon 297-like Protein"/>
    <property type="match status" value="1"/>
</dbReference>
<dbReference type="InterPro" id="IPR000477">
    <property type="entry name" value="RT_dom"/>
</dbReference>
<evidence type="ECO:0008006" key="15">
    <source>
        <dbReference type="Google" id="ProtNLM"/>
    </source>
</evidence>